<feature type="disulfide bond" evidence="24">
    <location>
        <begin position="50"/>
        <end position="60"/>
    </location>
</feature>
<keyword evidence="22" id="KW-0966">Cell projection</keyword>
<comment type="subcellular location">
    <subcellularLocation>
        <location evidence="2">Cell junction</location>
    </subcellularLocation>
    <subcellularLocation>
        <location evidence="25">Cell membrane</location>
        <topology evidence="25">Single-pass type I membrane protein</topology>
    </subcellularLocation>
    <subcellularLocation>
        <location evidence="1">Cell projection</location>
        <location evidence="1">Lamellipodium membrane</location>
    </subcellularLocation>
    <subcellularLocation>
        <location evidence="23">Postsynaptic cell membrane</location>
        <topology evidence="23">Single-pass type I membrane protein</topology>
    </subcellularLocation>
</comment>
<dbReference type="InterPro" id="IPR057243">
    <property type="entry name" value="Integrin_I-EGF_CS"/>
</dbReference>
<evidence type="ECO:0000256" key="22">
    <source>
        <dbReference type="ARBA" id="ARBA00023273"/>
    </source>
</evidence>
<dbReference type="Pfam" id="PF07965">
    <property type="entry name" value="Integrin_B_tail"/>
    <property type="match status" value="1"/>
</dbReference>
<evidence type="ECO:0000256" key="24">
    <source>
        <dbReference type="PIRSR" id="PIRSR002512-1"/>
    </source>
</evidence>
<feature type="disulfide bond" evidence="24">
    <location>
        <begin position="545"/>
        <end position="558"/>
    </location>
</feature>
<dbReference type="FunFam" id="2.10.25.10:FF:000036">
    <property type="entry name" value="Integrin beta"/>
    <property type="match status" value="1"/>
</dbReference>
<dbReference type="SUPFAM" id="SSF103575">
    <property type="entry name" value="Plexin repeat"/>
    <property type="match status" value="1"/>
</dbReference>
<proteinExistence type="inferred from homology"/>
<dbReference type="GO" id="GO:0005925">
    <property type="term" value="C:focal adhesion"/>
    <property type="evidence" value="ECO:0007669"/>
    <property type="project" value="TreeGrafter"/>
</dbReference>
<keyword evidence="6" id="KW-0597">Phosphoprotein</keyword>
<dbReference type="InterPro" id="IPR012896">
    <property type="entry name" value="Integrin_bsu_tail"/>
</dbReference>
<dbReference type="GO" id="GO:0033627">
    <property type="term" value="P:cell adhesion mediated by integrin"/>
    <property type="evidence" value="ECO:0007669"/>
    <property type="project" value="TreeGrafter"/>
</dbReference>
<feature type="disulfide bond" evidence="24">
    <location>
        <begin position="265"/>
        <end position="306"/>
    </location>
</feature>
<dbReference type="GO" id="GO:0008305">
    <property type="term" value="C:integrin complex"/>
    <property type="evidence" value="ECO:0007669"/>
    <property type="project" value="TreeGrafter"/>
</dbReference>
<accession>A0A4D5R9L8</accession>
<feature type="disulfide bond" evidence="24">
    <location>
        <begin position="579"/>
        <end position="584"/>
    </location>
</feature>
<dbReference type="SMART" id="SM00187">
    <property type="entry name" value="INB"/>
    <property type="match status" value="1"/>
</dbReference>
<dbReference type="Gene3D" id="1.20.5.100">
    <property type="entry name" value="Cytochrome c1, transmembrane anchor, C-terminal"/>
    <property type="match status" value="1"/>
</dbReference>
<feature type="disulfide bond" evidence="24">
    <location>
        <begin position="677"/>
        <end position="708"/>
    </location>
</feature>
<dbReference type="PROSITE" id="PS00243">
    <property type="entry name" value="I_EGF_1"/>
    <property type="match status" value="1"/>
</dbReference>
<evidence type="ECO:0000256" key="12">
    <source>
        <dbReference type="ARBA" id="ARBA00022842"/>
    </source>
</evidence>
<feature type="transmembrane region" description="Helical" evidence="26">
    <location>
        <begin position="737"/>
        <end position="759"/>
    </location>
</feature>
<dbReference type="PROSITE" id="PS52047">
    <property type="entry name" value="I_EGF_2"/>
    <property type="match status" value="1"/>
</dbReference>
<feature type="disulfide bond" evidence="24">
    <location>
        <begin position="407"/>
        <end position="418"/>
    </location>
</feature>
<feature type="disulfide bond" evidence="24">
    <location>
        <begin position="438"/>
        <end position="700"/>
    </location>
</feature>
<evidence type="ECO:0000256" key="13">
    <source>
        <dbReference type="ARBA" id="ARBA00022889"/>
    </source>
</evidence>
<dbReference type="PANTHER" id="PTHR10082:SF60">
    <property type="entry name" value="INTEGRIN BETA-PS"/>
    <property type="match status" value="1"/>
</dbReference>
<feature type="disulfide bond" evidence="24">
    <location>
        <begin position="650"/>
        <end position="659"/>
    </location>
</feature>
<keyword evidence="4" id="KW-1003">Cell membrane</keyword>
<dbReference type="Gene3D" id="3.40.50.410">
    <property type="entry name" value="von Willebrand factor, type A domain"/>
    <property type="match status" value="1"/>
</dbReference>
<dbReference type="InterPro" id="IPR013111">
    <property type="entry name" value="EGF_extracell"/>
</dbReference>
<dbReference type="GO" id="GO:0046872">
    <property type="term" value="F:metal ion binding"/>
    <property type="evidence" value="ECO:0007669"/>
    <property type="project" value="UniProtKB-KW"/>
</dbReference>
<keyword evidence="8" id="KW-0479">Metal-binding</keyword>
<feature type="disulfide bond" evidence="24">
    <location>
        <begin position="540"/>
        <end position="573"/>
    </location>
</feature>
<dbReference type="SUPFAM" id="SSF57196">
    <property type="entry name" value="EGF/Laminin"/>
    <property type="match status" value="1"/>
</dbReference>
<feature type="disulfide bond" evidence="24">
    <location>
        <begin position="468"/>
        <end position="472"/>
    </location>
</feature>
<dbReference type="GO" id="GO:0009986">
    <property type="term" value="C:cell surface"/>
    <property type="evidence" value="ECO:0007669"/>
    <property type="project" value="TreeGrafter"/>
</dbReference>
<feature type="disulfide bond" evidence="24">
    <location>
        <begin position="626"/>
        <end position="639"/>
    </location>
</feature>
<dbReference type="GO" id="GO:0007157">
    <property type="term" value="P:heterophilic cell-cell adhesion via plasma membrane cell adhesion molecules"/>
    <property type="evidence" value="ECO:0007669"/>
    <property type="project" value="UniProtKB-ARBA"/>
</dbReference>
<feature type="domain" description="PSI" evidence="29">
    <location>
        <begin position="43"/>
        <end position="89"/>
    </location>
</feature>
<evidence type="ECO:0000256" key="8">
    <source>
        <dbReference type="ARBA" id="ARBA00022723"/>
    </source>
</evidence>
<dbReference type="Gene3D" id="2.10.25.10">
    <property type="entry name" value="Laminin"/>
    <property type="match status" value="4"/>
</dbReference>
<feature type="disulfide bond" evidence="24">
    <location>
        <begin position="619"/>
        <end position="624"/>
    </location>
</feature>
<dbReference type="EMBL" id="GGNE01000341">
    <property type="protein sequence ID" value="MIC88882.1"/>
    <property type="molecule type" value="Transcribed_RNA"/>
</dbReference>
<feature type="disulfide bond" evidence="24">
    <location>
        <begin position="494"/>
        <end position="532"/>
    </location>
</feature>
<evidence type="ECO:0000256" key="16">
    <source>
        <dbReference type="ARBA" id="ARBA00023018"/>
    </source>
</evidence>
<dbReference type="SMART" id="SM01241">
    <property type="entry name" value="Integrin_b_cyt"/>
    <property type="match status" value="1"/>
</dbReference>
<evidence type="ECO:0000259" key="29">
    <source>
        <dbReference type="SMART" id="SM00423"/>
    </source>
</evidence>
<evidence type="ECO:0000256" key="9">
    <source>
        <dbReference type="ARBA" id="ARBA00022729"/>
    </source>
</evidence>
<evidence type="ECO:0000256" key="2">
    <source>
        <dbReference type="ARBA" id="ARBA00004282"/>
    </source>
</evidence>
<dbReference type="InterPro" id="IPR036465">
    <property type="entry name" value="vWFA_dom_sf"/>
</dbReference>
<dbReference type="InterPro" id="IPR015812">
    <property type="entry name" value="Integrin_bsu"/>
</dbReference>
<dbReference type="GO" id="GO:0016477">
    <property type="term" value="P:cell migration"/>
    <property type="evidence" value="ECO:0007669"/>
    <property type="project" value="TreeGrafter"/>
</dbReference>
<feature type="disulfide bond" evidence="24">
    <location>
        <begin position="581"/>
        <end position="613"/>
    </location>
</feature>
<feature type="disulfide bond" evidence="24">
    <location>
        <begin position="560"/>
        <end position="565"/>
    </location>
</feature>
<evidence type="ECO:0000256" key="26">
    <source>
        <dbReference type="SAM" id="Phobius"/>
    </source>
</evidence>
<evidence type="ECO:0000256" key="21">
    <source>
        <dbReference type="ARBA" id="ARBA00023257"/>
    </source>
</evidence>
<dbReference type="FunFam" id="2.10.25.10:FF:000075">
    <property type="entry name" value="Integrin beta"/>
    <property type="match status" value="1"/>
</dbReference>
<feature type="disulfide bond" evidence="24">
    <location>
        <begin position="586"/>
        <end position="595"/>
    </location>
</feature>
<dbReference type="Gene3D" id="3.30.1680.10">
    <property type="entry name" value="ligand-binding face of the semaphorins, domain 2"/>
    <property type="match status" value="1"/>
</dbReference>
<dbReference type="Gene3D" id="2.60.40.1510">
    <property type="entry name" value="ntegrin, alpha v. Chain A, domain 3"/>
    <property type="match status" value="1"/>
</dbReference>
<keyword evidence="18 26" id="KW-0472">Membrane</keyword>
<dbReference type="InterPro" id="IPR057073">
    <property type="entry name" value="EGF_integrin_2"/>
</dbReference>
<evidence type="ECO:0000313" key="32">
    <source>
        <dbReference type="EMBL" id="MIC88882.1"/>
    </source>
</evidence>
<dbReference type="InterPro" id="IPR014836">
    <property type="entry name" value="Integrin_bsu_cyt_dom"/>
</dbReference>
<dbReference type="GO" id="GO:0007229">
    <property type="term" value="P:integrin-mediated signaling pathway"/>
    <property type="evidence" value="ECO:0007669"/>
    <property type="project" value="UniProtKB-KW"/>
</dbReference>
<feature type="chain" id="PRO_5020032406" description="Integrin beta" evidence="27">
    <location>
        <begin position="23"/>
        <end position="806"/>
    </location>
</feature>
<organism evidence="32">
    <name type="scientific">Scolopendra viridis</name>
    <name type="common">Giant centipede</name>
    <dbReference type="NCBI Taxonomy" id="118503"/>
    <lineage>
        <taxon>Eukaryota</taxon>
        <taxon>Metazoa</taxon>
        <taxon>Ecdysozoa</taxon>
        <taxon>Arthropoda</taxon>
        <taxon>Myriapoda</taxon>
        <taxon>Chilopoda</taxon>
        <taxon>Pleurostigmophora</taxon>
        <taxon>Scolopendromorpha</taxon>
        <taxon>Scolopendridae</taxon>
        <taxon>Scolopendra</taxon>
    </lineage>
</organism>
<dbReference type="Pfam" id="PF23105">
    <property type="entry name" value="EGF_integrin"/>
    <property type="match status" value="2"/>
</dbReference>
<keyword evidence="13 25" id="KW-0130">Cell adhesion</keyword>
<evidence type="ECO:0000256" key="10">
    <source>
        <dbReference type="ARBA" id="ARBA00022737"/>
    </source>
</evidence>
<evidence type="ECO:0000256" key="3">
    <source>
        <dbReference type="ARBA" id="ARBA00007449"/>
    </source>
</evidence>
<feature type="domain" description="Integrin beta subunit VWA" evidence="28">
    <location>
        <begin position="49"/>
        <end position="470"/>
    </location>
</feature>
<keyword evidence="7 25" id="KW-0812">Transmembrane</keyword>
<feature type="disulfide bond" evidence="24">
    <location>
        <begin position="538"/>
        <end position="543"/>
    </location>
</feature>
<dbReference type="InterPro" id="IPR033760">
    <property type="entry name" value="Integrin_beta_N"/>
</dbReference>
<feature type="signal peptide" evidence="27">
    <location>
        <begin position="1"/>
        <end position="22"/>
    </location>
</feature>
<dbReference type="SUPFAM" id="SSF69179">
    <property type="entry name" value="Integrin domains"/>
    <property type="match status" value="1"/>
</dbReference>
<dbReference type="SUPFAM" id="SSF53300">
    <property type="entry name" value="vWA-like"/>
    <property type="match status" value="1"/>
</dbReference>
<reference evidence="32" key="1">
    <citation type="journal article" date="2018" name="Toxicon">
        <title>Venom-gland transcriptomics and venom proteomics of the giant Florida blue centipede, Scolopendra viridis.</title>
        <authorList>
            <person name="Ward M.J."/>
            <person name="Rokyta D.R."/>
        </authorList>
    </citation>
    <scope>NUCLEOTIDE SEQUENCE</scope>
    <source>
        <tissue evidence="32">Venom gland</tissue>
    </source>
</reference>
<evidence type="ECO:0000256" key="15">
    <source>
        <dbReference type="ARBA" id="ARBA00022989"/>
    </source>
</evidence>
<keyword evidence="12" id="KW-0460">Magnesium</keyword>
<feature type="disulfide bond" evidence="24">
    <location>
        <begin position="499"/>
        <end position="508"/>
    </location>
</feature>
<dbReference type="Pfam" id="PF00362">
    <property type="entry name" value="Integrin_beta"/>
    <property type="match status" value="1"/>
</dbReference>
<dbReference type="InterPro" id="IPR036349">
    <property type="entry name" value="Integrin_bsu_tail_dom_sf"/>
</dbReference>
<evidence type="ECO:0000256" key="5">
    <source>
        <dbReference type="ARBA" id="ARBA00022536"/>
    </source>
</evidence>
<dbReference type="GO" id="GO:0008284">
    <property type="term" value="P:positive regulation of cell population proliferation"/>
    <property type="evidence" value="ECO:0007669"/>
    <property type="project" value="UniProtKB-ARBA"/>
</dbReference>
<dbReference type="FunFam" id="3.40.50.410:FF:000002">
    <property type="entry name" value="Integrin beta"/>
    <property type="match status" value="1"/>
</dbReference>
<feature type="disulfide bond" evidence="24">
    <location>
        <begin position="214"/>
        <end position="217"/>
    </location>
</feature>
<feature type="disulfide bond" evidence="24">
    <location>
        <begin position="53"/>
        <end position="88"/>
    </location>
</feature>
<feature type="disulfide bond" evidence="24">
    <location>
        <begin position="597"/>
        <end position="604"/>
    </location>
</feature>
<evidence type="ECO:0000256" key="18">
    <source>
        <dbReference type="ARBA" id="ARBA00023136"/>
    </source>
</evidence>
<evidence type="ECO:0000259" key="30">
    <source>
        <dbReference type="SMART" id="SM01241"/>
    </source>
</evidence>
<keyword evidence="16" id="KW-0770">Synapse</keyword>
<evidence type="ECO:0000256" key="11">
    <source>
        <dbReference type="ARBA" id="ARBA00022837"/>
    </source>
</evidence>
<keyword evidence="15 26" id="KW-1133">Transmembrane helix</keyword>
<evidence type="ECO:0000256" key="23">
    <source>
        <dbReference type="ARBA" id="ARBA00035006"/>
    </source>
</evidence>
<feature type="disulfide bond" evidence="24">
    <location>
        <begin position="656"/>
        <end position="731"/>
    </location>
</feature>
<feature type="disulfide bond" evidence="24">
    <location>
        <begin position="621"/>
        <end position="673"/>
    </location>
</feature>
<evidence type="ECO:0000256" key="14">
    <source>
        <dbReference type="ARBA" id="ARBA00022949"/>
    </source>
</evidence>
<evidence type="ECO:0000256" key="17">
    <source>
        <dbReference type="ARBA" id="ARBA00023037"/>
    </source>
</evidence>
<dbReference type="FunFam" id="1.20.5.100:FF:000002">
    <property type="entry name" value="Integrin beta"/>
    <property type="match status" value="1"/>
</dbReference>
<evidence type="ECO:0000259" key="31">
    <source>
        <dbReference type="SMART" id="SM01242"/>
    </source>
</evidence>
<evidence type="ECO:0000256" key="4">
    <source>
        <dbReference type="ARBA" id="ARBA00022475"/>
    </source>
</evidence>
<dbReference type="PANTHER" id="PTHR10082">
    <property type="entry name" value="INTEGRIN BETA SUBUNIT"/>
    <property type="match status" value="1"/>
</dbReference>
<keyword evidence="10" id="KW-0677">Repeat</keyword>
<dbReference type="SMART" id="SM00423">
    <property type="entry name" value="PSI"/>
    <property type="match status" value="1"/>
</dbReference>
<dbReference type="Pfam" id="PF17205">
    <property type="entry name" value="PSI_integrin"/>
    <property type="match status" value="1"/>
</dbReference>
<protein>
    <recommendedName>
        <fullName evidence="25">Integrin beta</fullName>
    </recommendedName>
</protein>
<dbReference type="GO" id="GO:0007160">
    <property type="term" value="P:cell-matrix adhesion"/>
    <property type="evidence" value="ECO:0007669"/>
    <property type="project" value="TreeGrafter"/>
</dbReference>
<dbReference type="Gene3D" id="4.10.1240.30">
    <property type="match status" value="1"/>
</dbReference>
<evidence type="ECO:0000256" key="6">
    <source>
        <dbReference type="ARBA" id="ARBA00022553"/>
    </source>
</evidence>
<comment type="similarity">
    <text evidence="3 25">Belongs to the integrin beta chain family.</text>
</comment>
<keyword evidence="11" id="KW-0106">Calcium</keyword>
<dbReference type="InterPro" id="IPR032695">
    <property type="entry name" value="Integrin_dom_sf"/>
</dbReference>
<dbReference type="GO" id="GO:0005178">
    <property type="term" value="F:integrin binding"/>
    <property type="evidence" value="ECO:0007669"/>
    <property type="project" value="TreeGrafter"/>
</dbReference>
<dbReference type="InterPro" id="IPR040622">
    <property type="entry name" value="EGF_integrin_1"/>
</dbReference>
<keyword evidence="5" id="KW-0245">EGF-like domain</keyword>
<dbReference type="Pfam" id="PF18372">
    <property type="entry name" value="I-EGF_1"/>
    <property type="match status" value="1"/>
</dbReference>
<feature type="disulfide bond" evidence="24">
    <location>
        <begin position="63"/>
        <end position="76"/>
    </location>
</feature>
<keyword evidence="20" id="KW-0325">Glycoprotein</keyword>
<evidence type="ECO:0000259" key="28">
    <source>
        <dbReference type="SMART" id="SM00187"/>
    </source>
</evidence>
<feature type="domain" description="Integrin beta subunit tail" evidence="31">
    <location>
        <begin position="650"/>
        <end position="736"/>
    </location>
</feature>
<dbReference type="PIRSF" id="PIRSF002512">
    <property type="entry name" value="Integrin_B"/>
    <property type="match status" value="1"/>
</dbReference>
<sequence length="806" mass="90376">MNPYSIFYILGILIIFPNFILNEEKNKPTPTSAPTPRDVLSKHCQNKKTCRECIRHHPDCAWCTEPNYDKRKLPRCDVIERLGGENGCQKGDIVFPRDNLEITKADELSEPGGKPENIIQISPQEVNLSLRPNQPFELALQFRQAEDYPVDLYYLMDLSKSMEDDKDKLAQLGDLLAQKMSNITKNFRLGFGSFVDKTVMPYVSTVPEKKIEPCPNCASPYGFKNHMSLNVETTRFKNEVAAARVSGNLDAPEGGFDAIMQAIVCGKEIGWRDQSRKLLVFSTDSGFHYAGDGKLGGIVKPNDGECHMNEEGYYTESIFQDYPSLSQINQKTKEKKIHMIFAVTASQVPIYEKLSKSLVGSATGKLEDDSSNIVDLIKNQYEKIRSSVELTVLNASDNVEVSFYSSCRSGYMQETRICSGLQVGTLVSFTANINITSCPEKREDWHQTFTISPVGLREKLVVNLHMLCECECETPEMEEVDSEKCHFGNGTYECGICDCKPNRQGKYCECDMEDSEVADNSSCIQPGTNRLCSDRGECVCGQCQCDVLRFPDISGDYCQCNDAACSYINDKICNGRGKCDCGVCKCDEHWTGDACECFNNTQSCIPEGGTEICNGKGDCICGKCHCKPINNIHYFGEFCTECANCDPQKCADYKPCVQCKAFNTGPYSSEDKCKTECTILPELEMVDEAKVENDTSEKLCKYTDDDDCRFIFVYGFNESTPYIRVQKTKECPPPLNILMIVLGVIGGIVAIGLCLLLIWKLLTTIHDRREFAKFEKERQMAKWDTGENPIFKQATSTFKNPTYGGK</sequence>
<keyword evidence="9 27" id="KW-0732">Signal</keyword>
<keyword evidence="14" id="KW-0965">Cell junction</keyword>
<evidence type="ECO:0000256" key="20">
    <source>
        <dbReference type="ARBA" id="ARBA00023180"/>
    </source>
</evidence>
<dbReference type="PRINTS" id="PR01186">
    <property type="entry name" value="INTEGRINB"/>
</dbReference>
<dbReference type="Pfam" id="PF07974">
    <property type="entry name" value="EGF_2"/>
    <property type="match status" value="1"/>
</dbReference>
<evidence type="ECO:0000256" key="25">
    <source>
        <dbReference type="RuleBase" id="RU000633"/>
    </source>
</evidence>
<dbReference type="GO" id="GO:0031258">
    <property type="term" value="C:lamellipodium membrane"/>
    <property type="evidence" value="ECO:0007669"/>
    <property type="project" value="UniProtKB-SubCell"/>
</dbReference>
<dbReference type="SMART" id="SM01242">
    <property type="entry name" value="Integrin_B_tail"/>
    <property type="match status" value="1"/>
</dbReference>
<name>A0A4D5R9L8_SCOVI</name>
<feature type="domain" description="Integrin beta subunit cytoplasmic" evidence="30">
    <location>
        <begin position="760"/>
        <end position="806"/>
    </location>
</feature>
<keyword evidence="17 25" id="KW-0401">Integrin</keyword>
<dbReference type="InterPro" id="IPR016201">
    <property type="entry name" value="PSI"/>
</dbReference>
<dbReference type="SUPFAM" id="SSF69687">
    <property type="entry name" value="Integrin beta tail domain"/>
    <property type="match status" value="1"/>
</dbReference>
<dbReference type="AlphaFoldDB" id="A0A4D5R9L8"/>
<keyword evidence="19 24" id="KW-1015">Disulfide bond</keyword>
<dbReference type="GO" id="GO:0030335">
    <property type="term" value="P:positive regulation of cell migration"/>
    <property type="evidence" value="ECO:0007669"/>
    <property type="project" value="UniProtKB-ARBA"/>
</dbReference>
<dbReference type="Pfam" id="PF08725">
    <property type="entry name" value="Integrin_b_cyt"/>
    <property type="match status" value="1"/>
</dbReference>
<evidence type="ECO:0000256" key="1">
    <source>
        <dbReference type="ARBA" id="ARBA00004121"/>
    </source>
</evidence>
<evidence type="ECO:0000256" key="7">
    <source>
        <dbReference type="ARBA" id="ARBA00022692"/>
    </source>
</evidence>
<dbReference type="GO" id="GO:0045211">
    <property type="term" value="C:postsynaptic membrane"/>
    <property type="evidence" value="ECO:0007669"/>
    <property type="project" value="UniProtKB-SubCell"/>
</dbReference>
<evidence type="ECO:0000256" key="19">
    <source>
        <dbReference type="ARBA" id="ARBA00023157"/>
    </source>
</evidence>
<feature type="disulfide bond" evidence="24">
    <location>
        <begin position="485"/>
        <end position="497"/>
    </location>
</feature>
<evidence type="ECO:0000256" key="27">
    <source>
        <dbReference type="SAM" id="SignalP"/>
    </source>
</evidence>
<dbReference type="InterPro" id="IPR002369">
    <property type="entry name" value="Integrin_bsu_VWA"/>
</dbReference>
<keyword evidence="21" id="KW-0628">Postsynaptic cell membrane</keyword>